<gene>
    <name evidence="2" type="ORF">CTEN210_00134</name>
</gene>
<sequence>MKRKASAKGSPLVSASSKKIKSKELISTDVDTSLNSASSTVLNAKTPKVAKGKEASATITPTLVTPSAAIAATVPIPVSASASQQTSTPLAQPPPVQASNESSEKDANPNINDLLVNLNTKSVDQTPASPEMEEVTTDKSNSGPSSAAIHVSKSTDKHLIKSFQDDTESDTSAKESNPTPTTPAKSKPSSSAKKSDVKKKNVAKRNRRIKFAVVLPTVFAAGRYLLKSKQWKHSPKKALSSLNTISTKSYSVDSTMPSDDVVMDVGSMTEKLDEIMEKKIDMESTFNQTVDMAAEDKVEDKEPVSDDDVEEEAKAESENIDEIDSLEAEEPVQEEPISEDAMEQVEESTSEEPVQEESISEDAMEQVEESTLEEPVQEESISEDAMEQVLSEEAVEEDLTEGDNEPISESAVEASLPSESVENIEKVDIKTTIEVASPDQYGIDVDQDEINTKSDDGAGIKMLSPEQFGVDMDQESDEDDIVLASELKNVLQSKLKGARNFLQEKTPLKNVQKVVQNGLEQVHLKEKVQHKFEQTNNLRKNVQSKLRETNLKDVRGAVQTKFEKVKVMIHDEKERLQEEAKHGSCSNPLSSLLSEECHDANIVNGVLNAMMETDSKSEDRDGASSGDYEKNIFEQVSDLLTCSDTLEEGLQQVLDHFTNTGGNLNERTIYWRCDEFGRKEYISERIRNAWITFYKGERSNRGNSNARRLTTQEQARYDNSFEGLVSKAEEKWNEKPDDVVQVKIKIWLKLSRKEKNKAMSQNSELNQPEWKLEGHLQLPFVFETLRTKVKKDNTSENFDLQLVQHEHGQKKDRPYVTRDDYKYKLATIVVTSKE</sequence>
<dbReference type="Proteomes" id="UP001054902">
    <property type="component" value="Unassembled WGS sequence"/>
</dbReference>
<feature type="compositionally biased region" description="Polar residues" evidence="1">
    <location>
        <begin position="29"/>
        <end position="43"/>
    </location>
</feature>
<evidence type="ECO:0000313" key="3">
    <source>
        <dbReference type="Proteomes" id="UP001054902"/>
    </source>
</evidence>
<evidence type="ECO:0000256" key="1">
    <source>
        <dbReference type="SAM" id="MobiDB-lite"/>
    </source>
</evidence>
<accession>A0AAD3CDA0</accession>
<comment type="caution">
    <text evidence="2">The sequence shown here is derived from an EMBL/GenBank/DDBJ whole genome shotgun (WGS) entry which is preliminary data.</text>
</comment>
<feature type="compositionally biased region" description="Polar residues" evidence="1">
    <location>
        <begin position="117"/>
        <end position="128"/>
    </location>
</feature>
<dbReference type="EMBL" id="BLLK01000013">
    <property type="protein sequence ID" value="GFH43661.1"/>
    <property type="molecule type" value="Genomic_DNA"/>
</dbReference>
<feature type="region of interest" description="Disordered" evidence="1">
    <location>
        <begin position="295"/>
        <end position="420"/>
    </location>
</feature>
<feature type="compositionally biased region" description="Low complexity" evidence="1">
    <location>
        <begin position="176"/>
        <end position="192"/>
    </location>
</feature>
<evidence type="ECO:0000313" key="2">
    <source>
        <dbReference type="EMBL" id="GFH43661.1"/>
    </source>
</evidence>
<proteinExistence type="predicted"/>
<keyword evidence="3" id="KW-1185">Reference proteome</keyword>
<dbReference type="AlphaFoldDB" id="A0AAD3CDA0"/>
<feature type="region of interest" description="Disordered" evidence="1">
    <location>
        <begin position="1"/>
        <end position="63"/>
    </location>
</feature>
<feature type="region of interest" description="Disordered" evidence="1">
    <location>
        <begin position="79"/>
        <end position="203"/>
    </location>
</feature>
<name>A0AAD3CDA0_9STRA</name>
<organism evidence="2 3">
    <name type="scientific">Chaetoceros tenuissimus</name>
    <dbReference type="NCBI Taxonomy" id="426638"/>
    <lineage>
        <taxon>Eukaryota</taxon>
        <taxon>Sar</taxon>
        <taxon>Stramenopiles</taxon>
        <taxon>Ochrophyta</taxon>
        <taxon>Bacillariophyta</taxon>
        <taxon>Coscinodiscophyceae</taxon>
        <taxon>Chaetocerotophycidae</taxon>
        <taxon>Chaetocerotales</taxon>
        <taxon>Chaetocerotaceae</taxon>
        <taxon>Chaetoceros</taxon>
    </lineage>
</organism>
<feature type="compositionally biased region" description="Polar residues" evidence="1">
    <location>
        <begin position="80"/>
        <end position="90"/>
    </location>
</feature>
<feature type="compositionally biased region" description="Acidic residues" evidence="1">
    <location>
        <begin position="393"/>
        <end position="406"/>
    </location>
</feature>
<reference evidence="2 3" key="1">
    <citation type="journal article" date="2021" name="Sci. Rep.">
        <title>The genome of the diatom Chaetoceros tenuissimus carries an ancient integrated fragment of an extant virus.</title>
        <authorList>
            <person name="Hongo Y."/>
            <person name="Kimura K."/>
            <person name="Takaki Y."/>
            <person name="Yoshida Y."/>
            <person name="Baba S."/>
            <person name="Kobayashi G."/>
            <person name="Nagasaki K."/>
            <person name="Hano T."/>
            <person name="Tomaru Y."/>
        </authorList>
    </citation>
    <scope>NUCLEOTIDE SEQUENCE [LARGE SCALE GENOMIC DNA]</scope>
    <source>
        <strain evidence="2 3">NIES-3715</strain>
    </source>
</reference>
<feature type="compositionally biased region" description="Acidic residues" evidence="1">
    <location>
        <begin position="318"/>
        <end position="386"/>
    </location>
</feature>
<feature type="compositionally biased region" description="Basic and acidic residues" evidence="1">
    <location>
        <begin position="295"/>
        <end position="304"/>
    </location>
</feature>
<protein>
    <submittedName>
        <fullName evidence="2">Uncharacterized protein</fullName>
    </submittedName>
</protein>